<sequence>MCFISETEICQNLSWDNAISALHQGHLGDRPVGGQFFAGDAQFGLFSRGVILPGYGAGIKLASIYPENVLKSPPLPAEHAAFVVFDALTQEITAILDGPAITRYKTAADSALAAKFLSREDSKVLLVIGAGPIAQALAHAYLHVRPTLEKIILWNRSPQKLGPLITSLQDTGREVSLASDLDSAVRQADIITSATSAIAPLIEGRWVQPGTHIDLVGGFREDMQEADASVMQKARIFVDDREAALRSGDLFIPLRDGYISQEHIDDDLFGLCQTENIQRRKEDITVFKNAGGAHLDLLISQEVIRNLSL</sequence>
<accession>A0ABX0RDY5</accession>
<protein>
    <submittedName>
        <fullName evidence="1">Ornithine cyclodeaminase</fullName>
    </submittedName>
</protein>
<dbReference type="PANTHER" id="PTHR13812:SF19">
    <property type="entry name" value="KETIMINE REDUCTASE MU-CRYSTALLIN"/>
    <property type="match status" value="1"/>
</dbReference>
<dbReference type="PIRSF" id="PIRSF001439">
    <property type="entry name" value="CryM"/>
    <property type="match status" value="1"/>
</dbReference>
<comment type="caution">
    <text evidence="1">The sequence shown here is derived from an EMBL/GenBank/DDBJ whole genome shotgun (WGS) entry which is preliminary data.</text>
</comment>
<dbReference type="InterPro" id="IPR036291">
    <property type="entry name" value="NAD(P)-bd_dom_sf"/>
</dbReference>
<dbReference type="Gene3D" id="3.40.50.720">
    <property type="entry name" value="NAD(P)-binding Rossmann-like Domain"/>
    <property type="match status" value="1"/>
</dbReference>
<dbReference type="EMBL" id="VWXF01000009">
    <property type="protein sequence ID" value="NIF23570.1"/>
    <property type="molecule type" value="Genomic_DNA"/>
</dbReference>
<dbReference type="InterPro" id="IPR003462">
    <property type="entry name" value="ODC_Mu_crystall"/>
</dbReference>
<gene>
    <name evidence="1" type="ORF">F3J40_18490</name>
</gene>
<dbReference type="SUPFAM" id="SSF51735">
    <property type="entry name" value="NAD(P)-binding Rossmann-fold domains"/>
    <property type="match status" value="1"/>
</dbReference>
<dbReference type="PANTHER" id="PTHR13812">
    <property type="entry name" value="KETIMINE REDUCTASE MU-CRYSTALLIN"/>
    <property type="match status" value="1"/>
</dbReference>
<name>A0ABX0RDY5_9GAMM</name>
<dbReference type="InterPro" id="IPR023401">
    <property type="entry name" value="ODC_N"/>
</dbReference>
<reference evidence="1 2" key="1">
    <citation type="journal article" date="2019" name="bioRxiv">
        <title>Bacteria contribute to plant secondary compound degradation in a generalist herbivore system.</title>
        <authorList>
            <person name="Francoeur C.B."/>
            <person name="Khadempour L."/>
            <person name="Moreira-Soto R.D."/>
            <person name="Gotting K."/>
            <person name="Book A.J."/>
            <person name="Pinto-Tomas A.A."/>
            <person name="Keefover-Ring K."/>
            <person name="Currie C.R."/>
        </authorList>
    </citation>
    <scope>NUCLEOTIDE SEQUENCE [LARGE SCALE GENOMIC DNA]</scope>
    <source>
        <strain evidence="1">Acro-835</strain>
    </source>
</reference>
<evidence type="ECO:0000313" key="1">
    <source>
        <dbReference type="EMBL" id="NIF23570.1"/>
    </source>
</evidence>
<dbReference type="Pfam" id="PF02423">
    <property type="entry name" value="OCD_Mu_crystall"/>
    <property type="match status" value="1"/>
</dbReference>
<dbReference type="Proteomes" id="UP001515683">
    <property type="component" value="Unassembled WGS sequence"/>
</dbReference>
<keyword evidence="2" id="KW-1185">Reference proteome</keyword>
<proteinExistence type="predicted"/>
<dbReference type="Gene3D" id="3.30.1780.10">
    <property type="entry name" value="ornithine cyclodeaminase, domain 1"/>
    <property type="match status" value="1"/>
</dbReference>
<organism evidence="1 2">
    <name type="scientific">Candidatus Pantoea multigeneris</name>
    <dbReference type="NCBI Taxonomy" id="2608357"/>
    <lineage>
        <taxon>Bacteria</taxon>
        <taxon>Pseudomonadati</taxon>
        <taxon>Pseudomonadota</taxon>
        <taxon>Gammaproteobacteria</taxon>
        <taxon>Enterobacterales</taxon>
        <taxon>Erwiniaceae</taxon>
        <taxon>Pantoea</taxon>
    </lineage>
</organism>
<dbReference type="RefSeq" id="WP_167016921.1">
    <property type="nucleotide sequence ID" value="NZ_VWXF01000009.1"/>
</dbReference>
<evidence type="ECO:0000313" key="2">
    <source>
        <dbReference type="Proteomes" id="UP001515683"/>
    </source>
</evidence>